<sequence>MSKKIDKDLFELYPLYHSNEIEGNKKYMKICYEMECNLYDEGYQDIIHNDFKRNQFGPNNGGILDKLTAYSILKKVILKEINGIKSWEITSGGISFLKSRISFFKKTNDNGELIIENMEKVVLNTKNKSGYELEKGENVQKYKKETFWGDDKIIR</sequence>
<accession>A0ABT2EVH5</accession>
<evidence type="ECO:0000313" key="1">
    <source>
        <dbReference type="EMBL" id="MCS3921963.1"/>
    </source>
</evidence>
<reference evidence="1" key="1">
    <citation type="submission" date="2022-08" db="EMBL/GenBank/DDBJ databases">
        <title>Genomic Encyclopedia of Type Strains, Phase V (KMG-V): Genome sequencing to study the core and pangenomes of soil and plant-associated prokaryotes.</title>
        <authorList>
            <person name="Whitman W."/>
        </authorList>
    </citation>
    <scope>NUCLEOTIDE SEQUENCE</scope>
    <source>
        <strain evidence="1">PS</strain>
    </source>
</reference>
<keyword evidence="2" id="KW-1185">Reference proteome</keyword>
<name>A0ABT2EVH5_METVO</name>
<gene>
    <name evidence="1" type="ORF">M2325_000648</name>
</gene>
<evidence type="ECO:0000313" key="2">
    <source>
        <dbReference type="Proteomes" id="UP001140258"/>
    </source>
</evidence>
<dbReference type="Proteomes" id="UP001140258">
    <property type="component" value="Unassembled WGS sequence"/>
</dbReference>
<protein>
    <submittedName>
        <fullName evidence="1">Uncharacterized protein</fullName>
    </submittedName>
</protein>
<comment type="caution">
    <text evidence="1">The sequence shown here is derived from an EMBL/GenBank/DDBJ whole genome shotgun (WGS) entry which is preliminary data.</text>
</comment>
<organism evidence="1 2">
    <name type="scientific">Methanococcus voltae PS</name>
    <dbReference type="NCBI Taxonomy" id="523842"/>
    <lineage>
        <taxon>Archaea</taxon>
        <taxon>Methanobacteriati</taxon>
        <taxon>Methanobacteriota</taxon>
        <taxon>Methanomada group</taxon>
        <taxon>Methanococci</taxon>
        <taxon>Methanococcales</taxon>
        <taxon>Methanococcaceae</taxon>
        <taxon>Methanococcus</taxon>
    </lineage>
</organism>
<dbReference type="RefSeq" id="WP_259050956.1">
    <property type="nucleotide sequence ID" value="NZ_JANUCQ010000002.1"/>
</dbReference>
<dbReference type="EMBL" id="JANUCQ010000002">
    <property type="protein sequence ID" value="MCS3921963.1"/>
    <property type="molecule type" value="Genomic_DNA"/>
</dbReference>
<proteinExistence type="predicted"/>